<proteinExistence type="predicted"/>
<name>A0A0E9SC14_ANGAN</name>
<sequence length="45" mass="4884">MAPVNSVDAQCSFLIMVALSVTTGTPSKTQPRHVTKYCTKTTLKK</sequence>
<evidence type="ECO:0000313" key="1">
    <source>
        <dbReference type="EMBL" id="JAH38772.1"/>
    </source>
</evidence>
<dbReference type="EMBL" id="GBXM01069805">
    <property type="protein sequence ID" value="JAH38772.1"/>
    <property type="molecule type" value="Transcribed_RNA"/>
</dbReference>
<accession>A0A0E9SC14</accession>
<organism evidence="1">
    <name type="scientific">Anguilla anguilla</name>
    <name type="common">European freshwater eel</name>
    <name type="synonym">Muraena anguilla</name>
    <dbReference type="NCBI Taxonomy" id="7936"/>
    <lineage>
        <taxon>Eukaryota</taxon>
        <taxon>Metazoa</taxon>
        <taxon>Chordata</taxon>
        <taxon>Craniata</taxon>
        <taxon>Vertebrata</taxon>
        <taxon>Euteleostomi</taxon>
        <taxon>Actinopterygii</taxon>
        <taxon>Neopterygii</taxon>
        <taxon>Teleostei</taxon>
        <taxon>Anguilliformes</taxon>
        <taxon>Anguillidae</taxon>
        <taxon>Anguilla</taxon>
    </lineage>
</organism>
<protein>
    <submittedName>
        <fullName evidence="1">Uncharacterized protein</fullName>
    </submittedName>
</protein>
<reference evidence="1" key="1">
    <citation type="submission" date="2014-11" db="EMBL/GenBank/DDBJ databases">
        <authorList>
            <person name="Amaro Gonzalez C."/>
        </authorList>
    </citation>
    <scope>NUCLEOTIDE SEQUENCE</scope>
</reference>
<dbReference type="AlphaFoldDB" id="A0A0E9SC14"/>
<reference evidence="1" key="2">
    <citation type="journal article" date="2015" name="Fish Shellfish Immunol.">
        <title>Early steps in the European eel (Anguilla anguilla)-Vibrio vulnificus interaction in the gills: Role of the RtxA13 toxin.</title>
        <authorList>
            <person name="Callol A."/>
            <person name="Pajuelo D."/>
            <person name="Ebbesson L."/>
            <person name="Teles M."/>
            <person name="MacKenzie S."/>
            <person name="Amaro C."/>
        </authorList>
    </citation>
    <scope>NUCLEOTIDE SEQUENCE</scope>
</reference>